<dbReference type="Pfam" id="PF04043">
    <property type="entry name" value="PMEI"/>
    <property type="match status" value="1"/>
</dbReference>
<evidence type="ECO:0000256" key="6">
    <source>
        <dbReference type="ARBA" id="ARBA00022801"/>
    </source>
</evidence>
<evidence type="ECO:0000256" key="5">
    <source>
        <dbReference type="ARBA" id="ARBA00022512"/>
    </source>
</evidence>
<dbReference type="SUPFAM" id="SSF51126">
    <property type="entry name" value="Pectin lyase-like"/>
    <property type="match status" value="1"/>
</dbReference>
<keyword evidence="9" id="KW-0964">Secreted</keyword>
<keyword evidence="5 9" id="KW-0134">Cell wall</keyword>
<dbReference type="Pfam" id="PF01095">
    <property type="entry name" value="Pectinesterase"/>
    <property type="match status" value="1"/>
</dbReference>
<dbReference type="GO" id="GO:0030599">
    <property type="term" value="F:pectinesterase activity"/>
    <property type="evidence" value="ECO:0007669"/>
    <property type="project" value="UniProtKB-UniRule"/>
</dbReference>
<dbReference type="Gene3D" id="2.160.20.10">
    <property type="entry name" value="Single-stranded right-handed beta-helix, Pectin lyase-like"/>
    <property type="match status" value="1"/>
</dbReference>
<evidence type="ECO:0000256" key="4">
    <source>
        <dbReference type="ARBA" id="ARBA00007786"/>
    </source>
</evidence>
<dbReference type="AlphaFoldDB" id="A0AAD6M4G5"/>
<organism evidence="12 13">
    <name type="scientific">Populus alba x Populus x berolinensis</name>
    <dbReference type="NCBI Taxonomy" id="444605"/>
    <lineage>
        <taxon>Eukaryota</taxon>
        <taxon>Viridiplantae</taxon>
        <taxon>Streptophyta</taxon>
        <taxon>Embryophyta</taxon>
        <taxon>Tracheophyta</taxon>
        <taxon>Spermatophyta</taxon>
        <taxon>Magnoliopsida</taxon>
        <taxon>eudicotyledons</taxon>
        <taxon>Gunneridae</taxon>
        <taxon>Pentapetalae</taxon>
        <taxon>rosids</taxon>
        <taxon>fabids</taxon>
        <taxon>Malpighiales</taxon>
        <taxon>Salicaceae</taxon>
        <taxon>Saliceae</taxon>
        <taxon>Populus</taxon>
    </lineage>
</organism>
<keyword evidence="10" id="KW-1133">Transmembrane helix</keyword>
<proteinExistence type="inferred from homology"/>
<sequence length="564" mass="61502">MEKANTATMATMNTPLLATPKTSRPKTICLVLSMVAILSSTTLVTMRYYTKTNPSSPPGLLQNLCDHAHDQESCLAMVSQIASNTSTKTSQVGLLQLLLGKSTPHIQNTIEKAKVIHSQIKVIHSQINDAREQAALGDCVELMEISKYRIKDTIVALESVSSRSHANALTWLSSVLTNHDTCLDGLNGPARSTMEPYLHDLILRARTSLAILAAISPSKENNEIFPLKDDFPSWLPSMDRKLLVALPKDINADVTVAKDGSGKYKTVKEAVASAPDNGKTRYVIYVKKGTYKENVEVGKKKKNVMLVGDGMDSTIITGNLNVVDGSTTFNSATVAAVGDGFIAQDIWFQNTAGPEKHQAVALRVGADQSVINRCRIDAYQDTLYTHSLRQFYRDSYVTGTVDFIFGNAAVVLQNCKLVPRKPMSGQKNMVTAQGRTDPNQNTGTSIQKCDIIASSDLTPVKSSFKSYLGRPWKEYSRTVVMQSNIGDLIDPAGWSAWDGKFALKTLYYGEYLNQGAGAGTSKRVNWPGYHVITSANEAKKFTVAELIQGGVWLKSTGVSYTEGL</sequence>
<comment type="similarity">
    <text evidence="4">In the C-terminal section; belongs to the pectinesterase family.</text>
</comment>
<dbReference type="PROSITE" id="PS00503">
    <property type="entry name" value="PECTINESTERASE_2"/>
    <property type="match status" value="1"/>
</dbReference>
<comment type="catalytic activity">
    <reaction evidence="9">
        <text>[(1-&gt;4)-alpha-D-galacturonosyl methyl ester](n) + n H2O = [(1-&gt;4)-alpha-D-galacturonosyl](n) + n methanol + n H(+)</text>
        <dbReference type="Rhea" id="RHEA:22380"/>
        <dbReference type="Rhea" id="RHEA-COMP:14570"/>
        <dbReference type="Rhea" id="RHEA-COMP:14573"/>
        <dbReference type="ChEBI" id="CHEBI:15377"/>
        <dbReference type="ChEBI" id="CHEBI:15378"/>
        <dbReference type="ChEBI" id="CHEBI:17790"/>
        <dbReference type="ChEBI" id="CHEBI:140522"/>
        <dbReference type="ChEBI" id="CHEBI:140523"/>
        <dbReference type="EC" id="3.1.1.11"/>
    </reaction>
</comment>
<dbReference type="Gene3D" id="1.20.140.40">
    <property type="entry name" value="Invertase/pectin methylesterase inhibitor family protein"/>
    <property type="match status" value="1"/>
</dbReference>
<protein>
    <recommendedName>
        <fullName evidence="9">Pectinesterase</fullName>
        <ecNumber evidence="9">3.1.1.11</ecNumber>
    </recommendedName>
</protein>
<evidence type="ECO:0000313" key="13">
    <source>
        <dbReference type="Proteomes" id="UP001164929"/>
    </source>
</evidence>
<evidence type="ECO:0000259" key="11">
    <source>
        <dbReference type="SMART" id="SM00856"/>
    </source>
</evidence>
<gene>
    <name evidence="12" type="ORF">NC653_027039</name>
</gene>
<comment type="function">
    <text evidence="9">Acts in the modification of cell walls via demethylesterification of cell wall pectin.</text>
</comment>
<dbReference type="EMBL" id="JAQIZT010000011">
    <property type="protein sequence ID" value="KAJ6978761.1"/>
    <property type="molecule type" value="Genomic_DNA"/>
</dbReference>
<dbReference type="InterPro" id="IPR011050">
    <property type="entry name" value="Pectin_lyase_fold/virulence"/>
</dbReference>
<keyword evidence="6 9" id="KW-0378">Hydrolase</keyword>
<dbReference type="SMR" id="A0AAD6M4G5"/>
<keyword evidence="7 9" id="KW-0063">Aspartyl esterase</keyword>
<feature type="domain" description="Pectinesterase inhibitor" evidence="11">
    <location>
        <begin position="56"/>
        <end position="211"/>
    </location>
</feature>
<evidence type="ECO:0000256" key="3">
    <source>
        <dbReference type="ARBA" id="ARBA00006027"/>
    </source>
</evidence>
<dbReference type="PROSITE" id="PS00800">
    <property type="entry name" value="PECTINESTERASE_1"/>
    <property type="match status" value="1"/>
</dbReference>
<dbReference type="GO" id="GO:0045490">
    <property type="term" value="P:pectin catabolic process"/>
    <property type="evidence" value="ECO:0007669"/>
    <property type="project" value="UniProtKB-UniRule"/>
</dbReference>
<dbReference type="SMART" id="SM00856">
    <property type="entry name" value="PMEI"/>
    <property type="match status" value="1"/>
</dbReference>
<dbReference type="GO" id="GO:0004857">
    <property type="term" value="F:enzyme inhibitor activity"/>
    <property type="evidence" value="ECO:0007669"/>
    <property type="project" value="InterPro"/>
</dbReference>
<reference evidence="12" key="1">
    <citation type="journal article" date="2023" name="Mol. Ecol. Resour.">
        <title>Chromosome-level genome assembly of a triploid poplar Populus alba 'Berolinensis'.</title>
        <authorList>
            <person name="Chen S."/>
            <person name="Yu Y."/>
            <person name="Wang X."/>
            <person name="Wang S."/>
            <person name="Zhang T."/>
            <person name="Zhou Y."/>
            <person name="He R."/>
            <person name="Meng N."/>
            <person name="Wang Y."/>
            <person name="Liu W."/>
            <person name="Liu Z."/>
            <person name="Liu J."/>
            <person name="Guo Q."/>
            <person name="Huang H."/>
            <person name="Sederoff R.R."/>
            <person name="Wang G."/>
            <person name="Qu G."/>
            <person name="Chen S."/>
        </authorList>
    </citation>
    <scope>NUCLEOTIDE SEQUENCE</scope>
    <source>
        <strain evidence="12">SC-2020</strain>
    </source>
</reference>
<dbReference type="InterPro" id="IPR000070">
    <property type="entry name" value="Pectinesterase_cat"/>
</dbReference>
<evidence type="ECO:0000256" key="7">
    <source>
        <dbReference type="ARBA" id="ARBA00023085"/>
    </source>
</evidence>
<dbReference type="InterPro" id="IPR035513">
    <property type="entry name" value="Invertase/methylesterase_inhib"/>
</dbReference>
<dbReference type="NCBIfam" id="TIGR01614">
    <property type="entry name" value="PME_inhib"/>
    <property type="match status" value="1"/>
</dbReference>
<feature type="active site" evidence="8">
    <location>
        <position position="402"/>
    </location>
</feature>
<evidence type="ECO:0000256" key="9">
    <source>
        <dbReference type="RuleBase" id="RU000589"/>
    </source>
</evidence>
<keyword evidence="13" id="KW-1185">Reference proteome</keyword>
<evidence type="ECO:0000313" key="12">
    <source>
        <dbReference type="EMBL" id="KAJ6978761.1"/>
    </source>
</evidence>
<evidence type="ECO:0000256" key="10">
    <source>
        <dbReference type="SAM" id="Phobius"/>
    </source>
</evidence>
<feature type="transmembrane region" description="Helical" evidence="10">
    <location>
        <begin position="28"/>
        <end position="49"/>
    </location>
</feature>
<dbReference type="EC" id="3.1.1.11" evidence="9"/>
<dbReference type="CDD" id="cd15799">
    <property type="entry name" value="PMEI-like_4"/>
    <property type="match status" value="1"/>
</dbReference>
<evidence type="ECO:0000256" key="8">
    <source>
        <dbReference type="PROSITE-ProRule" id="PRU10040"/>
    </source>
</evidence>
<dbReference type="Proteomes" id="UP001164929">
    <property type="component" value="Chromosome 11"/>
</dbReference>
<comment type="subcellular location">
    <subcellularLocation>
        <location evidence="1 9">Secreted</location>
        <location evidence="1 9">Cell wall</location>
    </subcellularLocation>
</comment>
<dbReference type="PANTHER" id="PTHR31707">
    <property type="entry name" value="PECTINESTERASE"/>
    <property type="match status" value="1"/>
</dbReference>
<comment type="pathway">
    <text evidence="2 9">Glycan metabolism; pectin degradation; 2-dehydro-3-deoxy-D-gluconate from pectin: step 1/5.</text>
</comment>
<keyword evidence="9" id="KW-0961">Cell wall biogenesis/degradation</keyword>
<comment type="similarity">
    <text evidence="3">In the N-terminal section; belongs to the PMEI family.</text>
</comment>
<dbReference type="GO" id="GO:0042545">
    <property type="term" value="P:cell wall modification"/>
    <property type="evidence" value="ECO:0007669"/>
    <property type="project" value="UniProtKB-UniRule"/>
</dbReference>
<comment type="caution">
    <text evidence="12">The sequence shown here is derived from an EMBL/GenBank/DDBJ whole genome shotgun (WGS) entry which is preliminary data.</text>
</comment>
<evidence type="ECO:0000256" key="2">
    <source>
        <dbReference type="ARBA" id="ARBA00005184"/>
    </source>
</evidence>
<keyword evidence="10" id="KW-0472">Membrane</keyword>
<dbReference type="FunFam" id="2.160.20.10:FF:000001">
    <property type="entry name" value="Pectinesterase"/>
    <property type="match status" value="1"/>
</dbReference>
<dbReference type="InterPro" id="IPR018040">
    <property type="entry name" value="Pectinesterase_Tyr_AS"/>
</dbReference>
<keyword evidence="10" id="KW-0812">Transmembrane</keyword>
<accession>A0AAD6M4G5</accession>
<dbReference type="InterPro" id="IPR012334">
    <property type="entry name" value="Pectin_lyas_fold"/>
</dbReference>
<dbReference type="InterPro" id="IPR033131">
    <property type="entry name" value="Pectinesterase_Asp_AS"/>
</dbReference>
<name>A0AAD6M4G5_9ROSI</name>
<dbReference type="InterPro" id="IPR006501">
    <property type="entry name" value="Pectinesterase_inhib_dom"/>
</dbReference>
<evidence type="ECO:0000256" key="1">
    <source>
        <dbReference type="ARBA" id="ARBA00004191"/>
    </source>
</evidence>
<dbReference type="SUPFAM" id="SSF101148">
    <property type="entry name" value="Plant invertase/pectin methylesterase inhibitor"/>
    <property type="match status" value="1"/>
</dbReference>